<evidence type="ECO:0000256" key="7">
    <source>
        <dbReference type="HAMAP-Rule" id="MF_00208"/>
    </source>
</evidence>
<comment type="function">
    <text evidence="7">Catalyzes the addition of meso-diaminopimelic acid to the nucleotide precursor UDP-N-acetylmuramoyl-L-alanyl-D-glutamate (UMAG) in the biosynthesis of bacterial cell-wall peptidoglycan.</text>
</comment>
<dbReference type="PANTHER" id="PTHR23135">
    <property type="entry name" value="MUR LIGASE FAMILY MEMBER"/>
    <property type="match status" value="1"/>
</dbReference>
<dbReference type="GO" id="GO:0005737">
    <property type="term" value="C:cytoplasm"/>
    <property type="evidence" value="ECO:0007669"/>
    <property type="project" value="UniProtKB-SubCell"/>
</dbReference>
<feature type="binding site" evidence="7">
    <location>
        <position position="27"/>
    </location>
    <ligand>
        <name>UDP-N-acetyl-alpha-D-muramoyl-L-alanyl-D-glutamate</name>
        <dbReference type="ChEBI" id="CHEBI:83900"/>
    </ligand>
</feature>
<dbReference type="GO" id="GO:0009252">
    <property type="term" value="P:peptidoglycan biosynthetic process"/>
    <property type="evidence" value="ECO:0007669"/>
    <property type="project" value="UniProtKB-UniRule"/>
</dbReference>
<comment type="cofactor">
    <cofactor evidence="7">
        <name>Mg(2+)</name>
        <dbReference type="ChEBI" id="CHEBI:18420"/>
    </cofactor>
</comment>
<proteinExistence type="inferred from homology"/>
<comment type="caution">
    <text evidence="7">Lacks conserved residue(s) required for the propagation of feature annotation.</text>
</comment>
<keyword evidence="4 7" id="KW-0573">Peptidoglycan synthesis</keyword>
<evidence type="ECO:0000256" key="4">
    <source>
        <dbReference type="ARBA" id="ARBA00022984"/>
    </source>
</evidence>
<feature type="short sequence motif" description="Meso-diaminopimelate recognition motif" evidence="7">
    <location>
        <begin position="408"/>
        <end position="411"/>
    </location>
</feature>
<dbReference type="Gene3D" id="3.90.190.20">
    <property type="entry name" value="Mur ligase, C-terminal domain"/>
    <property type="match status" value="1"/>
</dbReference>
<dbReference type="NCBIfam" id="NF001126">
    <property type="entry name" value="PRK00139.1-4"/>
    <property type="match status" value="1"/>
</dbReference>
<dbReference type="GO" id="GO:0071555">
    <property type="term" value="P:cell wall organization"/>
    <property type="evidence" value="ECO:0007669"/>
    <property type="project" value="UniProtKB-KW"/>
</dbReference>
<dbReference type="NCBIfam" id="NF001124">
    <property type="entry name" value="PRK00139.1-2"/>
    <property type="match status" value="1"/>
</dbReference>
<comment type="catalytic activity">
    <reaction evidence="7">
        <text>UDP-N-acetyl-alpha-D-muramoyl-L-alanyl-D-glutamate + meso-2,6-diaminopimelate + ATP = UDP-N-acetyl-alpha-D-muramoyl-L-alanyl-gamma-D-glutamyl-meso-2,6-diaminopimelate + ADP + phosphate + H(+)</text>
        <dbReference type="Rhea" id="RHEA:23676"/>
        <dbReference type="ChEBI" id="CHEBI:15378"/>
        <dbReference type="ChEBI" id="CHEBI:30616"/>
        <dbReference type="ChEBI" id="CHEBI:43474"/>
        <dbReference type="ChEBI" id="CHEBI:57791"/>
        <dbReference type="ChEBI" id="CHEBI:83900"/>
        <dbReference type="ChEBI" id="CHEBI:83905"/>
        <dbReference type="ChEBI" id="CHEBI:456216"/>
        <dbReference type="EC" id="6.3.2.13"/>
    </reaction>
</comment>
<feature type="modified residue" description="N6-carboxylysine" evidence="7">
    <location>
        <position position="223"/>
    </location>
</feature>
<dbReference type="GO" id="GO:0008765">
    <property type="term" value="F:UDP-N-acetylmuramoylalanyl-D-glutamate-2,6-diaminopimelate ligase activity"/>
    <property type="evidence" value="ECO:0007669"/>
    <property type="project" value="UniProtKB-UniRule"/>
</dbReference>
<gene>
    <name evidence="7" type="primary">murE</name>
    <name evidence="12" type="ORF">GFN93_17120</name>
</gene>
<feature type="binding site" evidence="7">
    <location>
        <position position="459"/>
    </location>
    <ligand>
        <name>meso-2,6-diaminopimelate</name>
        <dbReference type="ChEBI" id="CHEBI:57791"/>
    </ligand>
</feature>
<dbReference type="Proteomes" id="UP000469421">
    <property type="component" value="Unassembled WGS sequence"/>
</dbReference>
<evidence type="ECO:0000256" key="8">
    <source>
        <dbReference type="RuleBase" id="RU004135"/>
    </source>
</evidence>
<dbReference type="RefSeq" id="WP_153502510.1">
    <property type="nucleotide sequence ID" value="NZ_WIRE01000004.1"/>
</dbReference>
<dbReference type="EC" id="6.3.2.13" evidence="7"/>
<keyword evidence="3 7" id="KW-0133">Cell shape</keyword>
<keyword evidence="5 7" id="KW-0131">Cell cycle</keyword>
<comment type="pathway">
    <text evidence="7 8">Cell wall biogenesis; peptidoglycan biosynthesis.</text>
</comment>
<feature type="binding site" evidence="7">
    <location>
        <position position="189"/>
    </location>
    <ligand>
        <name>UDP-N-acetyl-alpha-D-muramoyl-L-alanyl-D-glutamate</name>
        <dbReference type="ChEBI" id="CHEBI:83900"/>
    </ligand>
</feature>
<feature type="domain" description="Mur ligase central" evidence="11">
    <location>
        <begin position="112"/>
        <end position="312"/>
    </location>
</feature>
<accession>A0A6N7LX00</accession>
<keyword evidence="7" id="KW-0067">ATP-binding</keyword>
<sequence>MMSLQQLLPNLNLPANVAGIVVSGLQLDSRQVQAGQAFVAVPGVASDGRHYVAQAVAAGAAAVLADAEQGPFTVSYEQQVPCVHVPELAGQVGDVAARWFNEPAAHMALTGVTGTNGKTSITWFLRDALNALGNRCALVGTLGVGLKGEEQHTGHTTPDPITLQAALASARDAGANCVAMEVSSHALDQKRLGNTPVTTAVFSNLSRDHLDYHGDMESYLAAKSVLFSRPGVRLAVINCDDHASNSLLSCLADGVRCVTFGGQQGATVRCEKVAYDTHGMHATLNVAGEAVNVALPLFGPFNLSNLMAVAAILHGQGVENAMLGKALSAVTPVPGRMEPVSAAQGPTVIVDYAHTPDGLEKALQACRAHFDGKLYCIVGCGGDRDTGKRPLMAKAAEALADVVVLTSDNPRSENPQTIIEQMQAGLTHPESAMAIVERADAVVDTVRRAAAGDVILLAGKGHEDYQEINGVRYPSDDRELARNALAALGGDQ</sequence>
<feature type="binding site" evidence="7">
    <location>
        <begin position="114"/>
        <end position="120"/>
    </location>
    <ligand>
        <name>ATP</name>
        <dbReference type="ChEBI" id="CHEBI:30616"/>
    </ligand>
</feature>
<keyword evidence="7" id="KW-0460">Magnesium</keyword>
<comment type="PTM">
    <text evidence="7">Carboxylation is probably crucial for Mg(2+) binding and, consequently, for the gamma-phosphate positioning of ATP.</text>
</comment>
<dbReference type="Pfam" id="PF02875">
    <property type="entry name" value="Mur_ligase_C"/>
    <property type="match status" value="1"/>
</dbReference>
<keyword evidence="6 7" id="KW-0961">Cell wall biogenesis/degradation</keyword>
<evidence type="ECO:0000256" key="3">
    <source>
        <dbReference type="ARBA" id="ARBA00022960"/>
    </source>
</evidence>
<dbReference type="NCBIfam" id="TIGR01085">
    <property type="entry name" value="murE"/>
    <property type="match status" value="1"/>
</dbReference>
<dbReference type="InterPro" id="IPR000713">
    <property type="entry name" value="Mur_ligase_N"/>
</dbReference>
<dbReference type="GO" id="GO:0005524">
    <property type="term" value="F:ATP binding"/>
    <property type="evidence" value="ECO:0007669"/>
    <property type="project" value="UniProtKB-UniRule"/>
</dbReference>
<dbReference type="Pfam" id="PF01225">
    <property type="entry name" value="Mur_ligase"/>
    <property type="match status" value="1"/>
</dbReference>
<evidence type="ECO:0000256" key="5">
    <source>
        <dbReference type="ARBA" id="ARBA00023306"/>
    </source>
</evidence>
<dbReference type="InterPro" id="IPR013221">
    <property type="entry name" value="Mur_ligase_cen"/>
</dbReference>
<dbReference type="PANTHER" id="PTHR23135:SF4">
    <property type="entry name" value="UDP-N-ACETYLMURAMOYL-L-ALANYL-D-GLUTAMATE--2,6-DIAMINOPIMELATE LIGASE MURE HOMOLOG, CHLOROPLASTIC"/>
    <property type="match status" value="1"/>
</dbReference>
<dbReference type="AlphaFoldDB" id="A0A6N7LX00"/>
<feature type="binding site" evidence="7">
    <location>
        <begin position="156"/>
        <end position="157"/>
    </location>
    <ligand>
        <name>UDP-N-acetyl-alpha-D-muramoyl-L-alanyl-D-glutamate</name>
        <dbReference type="ChEBI" id="CHEBI:83900"/>
    </ligand>
</feature>
<feature type="domain" description="Mur ligase C-terminal" evidence="10">
    <location>
        <begin position="335"/>
        <end position="461"/>
    </location>
</feature>
<evidence type="ECO:0000256" key="6">
    <source>
        <dbReference type="ARBA" id="ARBA00023316"/>
    </source>
</evidence>
<dbReference type="SUPFAM" id="SSF53623">
    <property type="entry name" value="MurD-like peptide ligases, catalytic domain"/>
    <property type="match status" value="1"/>
</dbReference>
<keyword evidence="7" id="KW-0963">Cytoplasm</keyword>
<comment type="similarity">
    <text evidence="1 7">Belongs to the MurCDEF family. MurE subfamily.</text>
</comment>
<evidence type="ECO:0000256" key="2">
    <source>
        <dbReference type="ARBA" id="ARBA00022618"/>
    </source>
</evidence>
<keyword evidence="7" id="KW-0547">Nucleotide-binding</keyword>
<dbReference type="InterPro" id="IPR036565">
    <property type="entry name" value="Mur-like_cat_sf"/>
</dbReference>
<dbReference type="GO" id="GO:0008360">
    <property type="term" value="P:regulation of cell shape"/>
    <property type="evidence" value="ECO:0007669"/>
    <property type="project" value="UniProtKB-KW"/>
</dbReference>
<keyword evidence="13" id="KW-1185">Reference proteome</keyword>
<feature type="binding site" evidence="7">
    <location>
        <position position="463"/>
    </location>
    <ligand>
        <name>meso-2,6-diaminopimelate</name>
        <dbReference type="ChEBI" id="CHEBI:57791"/>
    </ligand>
</feature>
<dbReference type="Pfam" id="PF08245">
    <property type="entry name" value="Mur_ligase_M"/>
    <property type="match status" value="1"/>
</dbReference>
<protein>
    <recommendedName>
        <fullName evidence="7">UDP-N-acetylmuramoyl-L-alanyl-D-glutamate--2,6-diaminopimelate ligase</fullName>
        <ecNumber evidence="7">6.3.2.13</ecNumber>
    </recommendedName>
    <alternativeName>
        <fullName evidence="7">Meso-A2pm-adding enzyme</fullName>
    </alternativeName>
    <alternativeName>
        <fullName evidence="7">Meso-diaminopimelate-adding enzyme</fullName>
    </alternativeName>
    <alternativeName>
        <fullName evidence="7">UDP-MurNAc-L-Ala-D-Glu:meso-diaminopimelate ligase</fullName>
    </alternativeName>
    <alternativeName>
        <fullName evidence="7">UDP-MurNAc-tripeptide synthetase</fullName>
    </alternativeName>
    <alternativeName>
        <fullName evidence="7">UDP-N-acetylmuramyl-tripeptide synthetase</fullName>
    </alternativeName>
</protein>
<feature type="binding site" evidence="7">
    <location>
        <position position="384"/>
    </location>
    <ligand>
        <name>meso-2,6-diaminopimelate</name>
        <dbReference type="ChEBI" id="CHEBI:57791"/>
    </ligand>
</feature>
<dbReference type="InterPro" id="IPR004101">
    <property type="entry name" value="Mur_ligase_C"/>
</dbReference>
<organism evidence="12 13">
    <name type="scientific">Alcanivorax sediminis</name>
    <dbReference type="NCBI Taxonomy" id="2663008"/>
    <lineage>
        <taxon>Bacteria</taxon>
        <taxon>Pseudomonadati</taxon>
        <taxon>Pseudomonadota</taxon>
        <taxon>Gammaproteobacteria</taxon>
        <taxon>Oceanospirillales</taxon>
        <taxon>Alcanivoracaceae</taxon>
        <taxon>Alcanivorax</taxon>
    </lineage>
</organism>
<evidence type="ECO:0000259" key="11">
    <source>
        <dbReference type="Pfam" id="PF08245"/>
    </source>
</evidence>
<feature type="binding site" evidence="7">
    <location>
        <position position="183"/>
    </location>
    <ligand>
        <name>UDP-N-acetyl-alpha-D-muramoyl-L-alanyl-D-glutamate</name>
        <dbReference type="ChEBI" id="CHEBI:83900"/>
    </ligand>
</feature>
<feature type="binding site" evidence="7">
    <location>
        <position position="29"/>
    </location>
    <ligand>
        <name>UDP-N-acetyl-alpha-D-muramoyl-L-alanyl-D-glutamate</name>
        <dbReference type="ChEBI" id="CHEBI:83900"/>
    </ligand>
</feature>
<dbReference type="InterPro" id="IPR036615">
    <property type="entry name" value="Mur_ligase_C_dom_sf"/>
</dbReference>
<evidence type="ECO:0000256" key="1">
    <source>
        <dbReference type="ARBA" id="ARBA00005898"/>
    </source>
</evidence>
<feature type="binding site" evidence="7">
    <location>
        <begin position="408"/>
        <end position="411"/>
    </location>
    <ligand>
        <name>meso-2,6-diaminopimelate</name>
        <dbReference type="ChEBI" id="CHEBI:57791"/>
    </ligand>
</feature>
<dbReference type="Gene3D" id="3.40.1190.10">
    <property type="entry name" value="Mur-like, catalytic domain"/>
    <property type="match status" value="1"/>
</dbReference>
<name>A0A6N7LX00_9GAMM</name>
<dbReference type="EMBL" id="WIRE01000004">
    <property type="protein sequence ID" value="MQX54967.1"/>
    <property type="molecule type" value="Genomic_DNA"/>
</dbReference>
<evidence type="ECO:0000313" key="12">
    <source>
        <dbReference type="EMBL" id="MQX54967.1"/>
    </source>
</evidence>
<reference evidence="12 13" key="1">
    <citation type="submission" date="2019-10" db="EMBL/GenBank/DDBJ databases">
        <title>Alcanivorax sp.PA15-N-34 draft genome sequence.</title>
        <authorList>
            <person name="Liao X."/>
            <person name="Shao Z."/>
        </authorList>
    </citation>
    <scope>NUCLEOTIDE SEQUENCE [LARGE SCALE GENOMIC DNA]</scope>
    <source>
        <strain evidence="12 13">PA15-N-34</strain>
    </source>
</reference>
<evidence type="ECO:0000259" key="10">
    <source>
        <dbReference type="Pfam" id="PF02875"/>
    </source>
</evidence>
<dbReference type="UniPathway" id="UPA00219"/>
<feature type="binding site" evidence="7">
    <location>
        <position position="191"/>
    </location>
    <ligand>
        <name>UDP-N-acetyl-alpha-D-muramoyl-L-alanyl-D-glutamate</name>
        <dbReference type="ChEBI" id="CHEBI:83900"/>
    </ligand>
</feature>
<keyword evidence="7 12" id="KW-0436">Ligase</keyword>
<dbReference type="Gene3D" id="3.40.1390.10">
    <property type="entry name" value="MurE/MurF, N-terminal domain"/>
    <property type="match status" value="1"/>
</dbReference>
<keyword evidence="2 7" id="KW-0132">Cell division</keyword>
<dbReference type="InterPro" id="IPR035911">
    <property type="entry name" value="MurE/MurF_N"/>
</dbReference>
<dbReference type="GO" id="GO:0051301">
    <property type="term" value="P:cell division"/>
    <property type="evidence" value="ECO:0007669"/>
    <property type="project" value="UniProtKB-KW"/>
</dbReference>
<dbReference type="GO" id="GO:0000287">
    <property type="term" value="F:magnesium ion binding"/>
    <property type="evidence" value="ECO:0007669"/>
    <property type="project" value="UniProtKB-UniRule"/>
</dbReference>
<feature type="domain" description="Mur ligase N-terminal catalytic" evidence="9">
    <location>
        <begin position="22"/>
        <end position="69"/>
    </location>
</feature>
<dbReference type="SUPFAM" id="SSF63418">
    <property type="entry name" value="MurE/MurF N-terminal domain"/>
    <property type="match status" value="1"/>
</dbReference>
<evidence type="ECO:0000313" key="13">
    <source>
        <dbReference type="Proteomes" id="UP000469421"/>
    </source>
</evidence>
<evidence type="ECO:0000259" key="9">
    <source>
        <dbReference type="Pfam" id="PF01225"/>
    </source>
</evidence>
<comment type="caution">
    <text evidence="12">The sequence shown here is derived from an EMBL/GenBank/DDBJ whole genome shotgun (WGS) entry which is preliminary data.</text>
</comment>
<dbReference type="InterPro" id="IPR005761">
    <property type="entry name" value="UDP-N-AcMur-Glu-dNH2Pim_ligase"/>
</dbReference>
<comment type="subcellular location">
    <subcellularLocation>
        <location evidence="7 8">Cytoplasm</location>
    </subcellularLocation>
</comment>
<dbReference type="HAMAP" id="MF_00208">
    <property type="entry name" value="MurE"/>
    <property type="match status" value="1"/>
</dbReference>
<dbReference type="SUPFAM" id="SSF53244">
    <property type="entry name" value="MurD-like peptide ligases, peptide-binding domain"/>
    <property type="match status" value="1"/>
</dbReference>